<dbReference type="RefSeq" id="WP_382360281.1">
    <property type="nucleotide sequence ID" value="NZ_JBHTGR010000056.1"/>
</dbReference>
<organism evidence="1 2">
    <name type="scientific">Lentibacillus kimchii</name>
    <dbReference type="NCBI Taxonomy" id="1542911"/>
    <lineage>
        <taxon>Bacteria</taxon>
        <taxon>Bacillati</taxon>
        <taxon>Bacillota</taxon>
        <taxon>Bacilli</taxon>
        <taxon>Bacillales</taxon>
        <taxon>Bacillaceae</taxon>
        <taxon>Lentibacillus</taxon>
    </lineage>
</organism>
<evidence type="ECO:0008006" key="3">
    <source>
        <dbReference type="Google" id="ProtNLM"/>
    </source>
</evidence>
<evidence type="ECO:0000313" key="2">
    <source>
        <dbReference type="Proteomes" id="UP001596620"/>
    </source>
</evidence>
<dbReference type="EMBL" id="JBHTGR010000056">
    <property type="protein sequence ID" value="MFC7747842.1"/>
    <property type="molecule type" value="Genomic_DNA"/>
</dbReference>
<evidence type="ECO:0000313" key="1">
    <source>
        <dbReference type="EMBL" id="MFC7747842.1"/>
    </source>
</evidence>
<keyword evidence="2" id="KW-1185">Reference proteome</keyword>
<dbReference type="Proteomes" id="UP001596620">
    <property type="component" value="Unassembled WGS sequence"/>
</dbReference>
<name>A0ABW2UZR3_9BACI</name>
<reference evidence="2" key="1">
    <citation type="journal article" date="2019" name="Int. J. Syst. Evol. Microbiol.">
        <title>The Global Catalogue of Microorganisms (GCM) 10K type strain sequencing project: providing services to taxonomists for standard genome sequencing and annotation.</title>
        <authorList>
            <consortium name="The Broad Institute Genomics Platform"/>
            <consortium name="The Broad Institute Genome Sequencing Center for Infectious Disease"/>
            <person name="Wu L."/>
            <person name="Ma J."/>
        </authorList>
    </citation>
    <scope>NUCLEOTIDE SEQUENCE [LARGE SCALE GENOMIC DNA]</scope>
    <source>
        <strain evidence="2">JCM 30234</strain>
    </source>
</reference>
<accession>A0ABW2UZR3</accession>
<proteinExistence type="predicted"/>
<comment type="caution">
    <text evidence="1">The sequence shown here is derived from an EMBL/GenBank/DDBJ whole genome shotgun (WGS) entry which is preliminary data.</text>
</comment>
<sequence length="133" mass="15403">MELITAEHASEEKLNDFLQHNQNLEREQLLAKGYVVEFAGKIEGCFVMDDVADRVYWLKQLFVTKQAASSLPVLLEAILALAREKQAQQVFVHSHQPMVDVLLESLQFHPQKDNEFVQSSPNNEGYWWMYHVS</sequence>
<gene>
    <name evidence="1" type="ORF">ACFQU8_11655</name>
</gene>
<protein>
    <recommendedName>
        <fullName evidence="3">GNAT family N-acetyltransferase</fullName>
    </recommendedName>
</protein>